<feature type="transmembrane region" description="Helical" evidence="6">
    <location>
        <begin position="319"/>
        <end position="338"/>
    </location>
</feature>
<dbReference type="InterPro" id="IPR043428">
    <property type="entry name" value="LivM-like"/>
</dbReference>
<feature type="transmembrane region" description="Helical" evidence="6">
    <location>
        <begin position="108"/>
        <end position="128"/>
    </location>
</feature>
<gene>
    <name evidence="7" type="ORF">ACFPZN_16410</name>
</gene>
<feature type="transmembrane region" description="Helical" evidence="6">
    <location>
        <begin position="528"/>
        <end position="547"/>
    </location>
</feature>
<evidence type="ECO:0000256" key="1">
    <source>
        <dbReference type="ARBA" id="ARBA00004651"/>
    </source>
</evidence>
<feature type="transmembrane region" description="Helical" evidence="6">
    <location>
        <begin position="73"/>
        <end position="96"/>
    </location>
</feature>
<feature type="transmembrane region" description="Helical" evidence="6">
    <location>
        <begin position="229"/>
        <end position="262"/>
    </location>
</feature>
<feature type="transmembrane region" description="Helical" evidence="6">
    <location>
        <begin position="33"/>
        <end position="50"/>
    </location>
</feature>
<dbReference type="Pfam" id="PF02653">
    <property type="entry name" value="BPD_transp_2"/>
    <property type="match status" value="2"/>
</dbReference>
<evidence type="ECO:0000313" key="8">
    <source>
        <dbReference type="Proteomes" id="UP001596074"/>
    </source>
</evidence>
<keyword evidence="3 6" id="KW-0812">Transmembrane</keyword>
<dbReference type="CDD" id="cd06582">
    <property type="entry name" value="TM_PBP1_LivH_like"/>
    <property type="match status" value="1"/>
</dbReference>
<evidence type="ECO:0000256" key="3">
    <source>
        <dbReference type="ARBA" id="ARBA00022692"/>
    </source>
</evidence>
<proteinExistence type="predicted"/>
<keyword evidence="5 6" id="KW-0472">Membrane</keyword>
<evidence type="ECO:0000256" key="4">
    <source>
        <dbReference type="ARBA" id="ARBA00022989"/>
    </source>
</evidence>
<feature type="transmembrane region" description="Helical" evidence="6">
    <location>
        <begin position="422"/>
        <end position="441"/>
    </location>
</feature>
<dbReference type="PANTHER" id="PTHR30482">
    <property type="entry name" value="HIGH-AFFINITY BRANCHED-CHAIN AMINO ACID TRANSPORT SYSTEM PERMEASE"/>
    <property type="match status" value="1"/>
</dbReference>
<sequence>MDLLLFALLGIGTGAVYAAFGLGLVLMYRSSGVINFGYGATVLFGVYQFADLTKTGKLVFPIGSLQLGGPIGAWPAMAIVLAHAAVLTLVVYVLAFRPLHQAPPLAKAVVSVGVMLAVQALILVRFGSDPRSIAPILPNDAIDVAGATMPRDRLYLAGIVVLLAVVLHAFLTYTRTGIASRGASQNEKGAVLLGLRPTRLAAINWIIAGVGGTALGVLIAPIMSLEVGTYTLLIVPALGAALIGRLSSISAVVAGGIALGVVQSGLMQATTQYTWLPQNGLKQGLPFLVIIAVLALYGKSLPGRGALEEKLPPAASGPIRPWLIVLLVAVAAVAMQVFSPTWRLGLITSLTAVVVCLSLVVLTGFVGQISLAQMSLAGVAGFTLSKFGDAWGIPFPIAPLLAALVATAVGVLVSIPAIRVRGLHLAVVTIAAAVAIEEFIFKNPRFTGGLAGSPVPQPELFGVSLGIRGGPTDFPRPAFGYLVLAVAVAAALGVALLRRSDLGRQMLAVRSSERAAAAAGLNTARIKLIGAALSSFLAGVGGTLMGYQQGQLSFETFSVFTSLGLLAVVYIGGVSSVSGGLVAGVMFSGGLMSTAIDQWFGLGDYETLILALGLVLGAVANPEGVAGMVFRTRARFRQASPSRSETAEPDLEERVFVTDGA</sequence>
<dbReference type="InterPro" id="IPR001851">
    <property type="entry name" value="ABC_transp_permease"/>
</dbReference>
<protein>
    <submittedName>
        <fullName evidence="7">ABC transporter permease</fullName>
    </submittedName>
</protein>
<feature type="transmembrane region" description="Helical" evidence="6">
    <location>
        <begin position="202"/>
        <end position="223"/>
    </location>
</feature>
<feature type="transmembrane region" description="Helical" evidence="6">
    <location>
        <begin position="478"/>
        <end position="497"/>
    </location>
</feature>
<comment type="subcellular location">
    <subcellularLocation>
        <location evidence="1">Cell membrane</location>
        <topology evidence="1">Multi-pass membrane protein</topology>
    </subcellularLocation>
</comment>
<name>A0ABW0ZXQ5_9ACTN</name>
<comment type="caution">
    <text evidence="7">The sequence shown here is derived from an EMBL/GenBank/DDBJ whole genome shotgun (WGS) entry which is preliminary data.</text>
</comment>
<keyword evidence="8" id="KW-1185">Reference proteome</keyword>
<organism evidence="7 8">
    <name type="scientific">Actinomadura rugatobispora</name>
    <dbReference type="NCBI Taxonomy" id="1994"/>
    <lineage>
        <taxon>Bacteria</taxon>
        <taxon>Bacillati</taxon>
        <taxon>Actinomycetota</taxon>
        <taxon>Actinomycetes</taxon>
        <taxon>Streptosporangiales</taxon>
        <taxon>Thermomonosporaceae</taxon>
        <taxon>Actinomadura</taxon>
    </lineage>
</organism>
<accession>A0ABW0ZXQ5</accession>
<dbReference type="EMBL" id="JBHSON010000020">
    <property type="protein sequence ID" value="MFC5747212.1"/>
    <property type="molecule type" value="Genomic_DNA"/>
</dbReference>
<evidence type="ECO:0000256" key="6">
    <source>
        <dbReference type="SAM" id="Phobius"/>
    </source>
</evidence>
<dbReference type="RefSeq" id="WP_378282829.1">
    <property type="nucleotide sequence ID" value="NZ_JBHSON010000020.1"/>
</dbReference>
<evidence type="ECO:0000256" key="2">
    <source>
        <dbReference type="ARBA" id="ARBA00022475"/>
    </source>
</evidence>
<feature type="transmembrane region" description="Helical" evidence="6">
    <location>
        <begin position="391"/>
        <end position="415"/>
    </location>
</feature>
<dbReference type="PANTHER" id="PTHR30482:SF10">
    <property type="entry name" value="HIGH-AFFINITY BRANCHED-CHAIN AMINO ACID TRANSPORT PROTEIN BRAE"/>
    <property type="match status" value="1"/>
</dbReference>
<keyword evidence="4 6" id="KW-1133">Transmembrane helix</keyword>
<feature type="transmembrane region" description="Helical" evidence="6">
    <location>
        <begin position="350"/>
        <end position="371"/>
    </location>
</feature>
<feature type="transmembrane region" description="Helical" evidence="6">
    <location>
        <begin position="608"/>
        <end position="630"/>
    </location>
</feature>
<evidence type="ECO:0000313" key="7">
    <source>
        <dbReference type="EMBL" id="MFC5747212.1"/>
    </source>
</evidence>
<feature type="transmembrane region" description="Helical" evidence="6">
    <location>
        <begin position="6"/>
        <end position="26"/>
    </location>
</feature>
<dbReference type="Proteomes" id="UP001596074">
    <property type="component" value="Unassembled WGS sequence"/>
</dbReference>
<dbReference type="CDD" id="cd06581">
    <property type="entry name" value="TM_PBP1_LivM_like"/>
    <property type="match status" value="1"/>
</dbReference>
<feature type="transmembrane region" description="Helical" evidence="6">
    <location>
        <begin position="154"/>
        <end position="173"/>
    </location>
</feature>
<evidence type="ECO:0000256" key="5">
    <source>
        <dbReference type="ARBA" id="ARBA00023136"/>
    </source>
</evidence>
<feature type="transmembrane region" description="Helical" evidence="6">
    <location>
        <begin position="553"/>
        <end position="572"/>
    </location>
</feature>
<feature type="transmembrane region" description="Helical" evidence="6">
    <location>
        <begin position="283"/>
        <end position="299"/>
    </location>
</feature>
<feature type="transmembrane region" description="Helical" evidence="6">
    <location>
        <begin position="579"/>
        <end position="596"/>
    </location>
</feature>
<reference evidence="8" key="1">
    <citation type="journal article" date="2019" name="Int. J. Syst. Evol. Microbiol.">
        <title>The Global Catalogue of Microorganisms (GCM) 10K type strain sequencing project: providing services to taxonomists for standard genome sequencing and annotation.</title>
        <authorList>
            <consortium name="The Broad Institute Genomics Platform"/>
            <consortium name="The Broad Institute Genome Sequencing Center for Infectious Disease"/>
            <person name="Wu L."/>
            <person name="Ma J."/>
        </authorList>
    </citation>
    <scope>NUCLEOTIDE SEQUENCE [LARGE SCALE GENOMIC DNA]</scope>
    <source>
        <strain evidence="8">KCTC 42087</strain>
    </source>
</reference>
<keyword evidence="2" id="KW-1003">Cell membrane</keyword>